<evidence type="ECO:0000313" key="3">
    <source>
        <dbReference type="Proteomes" id="UP001630127"/>
    </source>
</evidence>
<evidence type="ECO:0000256" key="1">
    <source>
        <dbReference type="SAM" id="MobiDB-lite"/>
    </source>
</evidence>
<dbReference type="Proteomes" id="UP001630127">
    <property type="component" value="Unassembled WGS sequence"/>
</dbReference>
<accession>A0ABD3AA18</accession>
<sequence>MKGLLGDRNCSVIILHSTSSSPPSPGSENKKQDYRFCFIILASFERFACKAAQSIYDSSRLKDETDTSQYIQSHAEQVTPGS</sequence>
<feature type="compositionally biased region" description="Polar residues" evidence="1">
    <location>
        <begin position="67"/>
        <end position="82"/>
    </location>
</feature>
<dbReference type="EMBL" id="JBJUIK010000004">
    <property type="protein sequence ID" value="KAL3528537.1"/>
    <property type="molecule type" value="Genomic_DNA"/>
</dbReference>
<name>A0ABD3AA18_9GENT</name>
<keyword evidence="3" id="KW-1185">Reference proteome</keyword>
<organism evidence="2 3">
    <name type="scientific">Cinchona calisaya</name>
    <dbReference type="NCBI Taxonomy" id="153742"/>
    <lineage>
        <taxon>Eukaryota</taxon>
        <taxon>Viridiplantae</taxon>
        <taxon>Streptophyta</taxon>
        <taxon>Embryophyta</taxon>
        <taxon>Tracheophyta</taxon>
        <taxon>Spermatophyta</taxon>
        <taxon>Magnoliopsida</taxon>
        <taxon>eudicotyledons</taxon>
        <taxon>Gunneridae</taxon>
        <taxon>Pentapetalae</taxon>
        <taxon>asterids</taxon>
        <taxon>lamiids</taxon>
        <taxon>Gentianales</taxon>
        <taxon>Rubiaceae</taxon>
        <taxon>Cinchonoideae</taxon>
        <taxon>Cinchoneae</taxon>
        <taxon>Cinchona</taxon>
    </lineage>
</organism>
<protein>
    <submittedName>
        <fullName evidence="2">Uncharacterized protein</fullName>
    </submittedName>
</protein>
<dbReference type="AlphaFoldDB" id="A0ABD3AA18"/>
<proteinExistence type="predicted"/>
<gene>
    <name evidence="2" type="ORF">ACH5RR_007859</name>
</gene>
<feature type="region of interest" description="Disordered" evidence="1">
    <location>
        <begin position="63"/>
        <end position="82"/>
    </location>
</feature>
<comment type="caution">
    <text evidence="2">The sequence shown here is derived from an EMBL/GenBank/DDBJ whole genome shotgun (WGS) entry which is preliminary data.</text>
</comment>
<evidence type="ECO:0000313" key="2">
    <source>
        <dbReference type="EMBL" id="KAL3528537.1"/>
    </source>
</evidence>
<reference evidence="2 3" key="1">
    <citation type="submission" date="2024-11" db="EMBL/GenBank/DDBJ databases">
        <title>A near-complete genome assembly of Cinchona calisaya.</title>
        <authorList>
            <person name="Lian D.C."/>
            <person name="Zhao X.W."/>
            <person name="Wei L."/>
        </authorList>
    </citation>
    <scope>NUCLEOTIDE SEQUENCE [LARGE SCALE GENOMIC DNA]</scope>
    <source>
        <tissue evidence="2">Nenye</tissue>
    </source>
</reference>